<name>A0A964E486_9PROT</name>
<keyword evidence="1 4" id="KW-0521">NADP</keyword>
<dbReference type="RefSeq" id="WP_227307373.1">
    <property type="nucleotide sequence ID" value="NZ_JAESVA010000003.1"/>
</dbReference>
<feature type="binding site" evidence="4">
    <location>
        <position position="174"/>
    </location>
    <ligand>
        <name>substrate</name>
    </ligand>
</feature>
<feature type="binding site" evidence="4">
    <location>
        <begin position="10"/>
        <end position="11"/>
    </location>
    <ligand>
        <name>NADP(+)</name>
        <dbReference type="ChEBI" id="CHEBI:58349"/>
    </ligand>
</feature>
<dbReference type="HAMAP" id="MF_01601">
    <property type="entry name" value="Heptose_epimerase"/>
    <property type="match status" value="1"/>
</dbReference>
<feature type="active site" description="Proton acceptor" evidence="4">
    <location>
        <position position="183"/>
    </location>
</feature>
<evidence type="ECO:0000256" key="4">
    <source>
        <dbReference type="HAMAP-Rule" id="MF_01601"/>
    </source>
</evidence>
<evidence type="ECO:0000259" key="5">
    <source>
        <dbReference type="Pfam" id="PF01370"/>
    </source>
</evidence>
<evidence type="ECO:0000313" key="7">
    <source>
        <dbReference type="Proteomes" id="UP000721844"/>
    </source>
</evidence>
<feature type="binding site" evidence="4">
    <location>
        <position position="220"/>
    </location>
    <ligand>
        <name>substrate</name>
    </ligand>
</feature>
<feature type="binding site" evidence="4">
    <location>
        <position position="192"/>
    </location>
    <ligand>
        <name>substrate</name>
    </ligand>
</feature>
<sequence length="327" mass="36975">MILVTGGAGFIGSNIVAALNENGRRNVAVCDLLHSDGKWLNLRKRVVQDIVPPDELFDWLAGRDDIEAVIHMGANSSTLATDGDEIMTRNFRFSLKLLDWCTAHDVKLIYASSAATYGDGLEGFQDSIDLPYLQTLRPLNLYGWSKHLFDQVVATRLEEGKKLPPVCAGLKFFNVFGPNEYHKGPMMSLVSKYFPAIQRGETIDLFRSYKPEYKDGEQLRDFVYVHDITDTILWLLDGYTGTQLFNLGSGKARSFIDLVGSIFDALEMERKIRFVEMPEAMRPRYQYFTEADPARLQAAGYNRPGTELEVAVGHFVRTYLTKGDTYR</sequence>
<dbReference type="PANTHER" id="PTHR43103:SF3">
    <property type="entry name" value="ADP-L-GLYCERO-D-MANNO-HEPTOSE-6-EPIMERASE"/>
    <property type="match status" value="1"/>
</dbReference>
<feature type="binding site" evidence="4">
    <location>
        <begin position="72"/>
        <end position="76"/>
    </location>
    <ligand>
        <name>NADP(+)</name>
        <dbReference type="ChEBI" id="CHEBI:58349"/>
    </ligand>
</feature>
<feature type="binding site" evidence="4">
    <location>
        <position position="38"/>
    </location>
    <ligand>
        <name>NADP(+)</name>
        <dbReference type="ChEBI" id="CHEBI:58349"/>
    </ligand>
</feature>
<dbReference type="InterPro" id="IPR011912">
    <property type="entry name" value="Heptose_epim"/>
</dbReference>
<keyword evidence="7" id="KW-1185">Reference proteome</keyword>
<dbReference type="GO" id="GO:0008712">
    <property type="term" value="F:ADP-glyceromanno-heptose 6-epimerase activity"/>
    <property type="evidence" value="ECO:0007669"/>
    <property type="project" value="UniProtKB-UniRule"/>
</dbReference>
<dbReference type="InterPro" id="IPR001509">
    <property type="entry name" value="Epimerase_deHydtase"/>
</dbReference>
<comment type="caution">
    <text evidence="4">Lacks conserved residue(s) required for the propagation of feature annotation.</text>
</comment>
<accession>A0A964E486</accession>
<comment type="cofactor">
    <cofactor evidence="4">
        <name>NADP(+)</name>
        <dbReference type="ChEBI" id="CHEBI:58349"/>
    </cofactor>
    <text evidence="4">Binds 1 NADP(+) per subunit.</text>
</comment>
<evidence type="ECO:0000313" key="6">
    <source>
        <dbReference type="EMBL" id="MCB8880713.1"/>
    </source>
</evidence>
<dbReference type="Pfam" id="PF01370">
    <property type="entry name" value="Epimerase"/>
    <property type="match status" value="1"/>
</dbReference>
<organism evidence="6 7">
    <name type="scientific">Acidisoma cellulosilyticum</name>
    <dbReference type="NCBI Taxonomy" id="2802395"/>
    <lineage>
        <taxon>Bacteria</taxon>
        <taxon>Pseudomonadati</taxon>
        <taxon>Pseudomonadota</taxon>
        <taxon>Alphaproteobacteria</taxon>
        <taxon>Acetobacterales</taxon>
        <taxon>Acidocellaceae</taxon>
        <taxon>Acidisoma</taxon>
    </lineage>
</organism>
<feature type="binding site" evidence="4">
    <location>
        <position position="185"/>
    </location>
    <ligand>
        <name>substrate</name>
    </ligand>
</feature>
<comment type="function">
    <text evidence="4">Catalyzes the interconversion between ADP-D-glycero-beta-D-manno-heptose and ADP-L-glycero-beta-D-manno-heptose via an epimerization at carbon 6 of the heptose.</text>
</comment>
<comment type="catalytic activity">
    <reaction evidence="4">
        <text>ADP-D-glycero-beta-D-manno-heptose = ADP-L-glycero-beta-D-manno-heptose</text>
        <dbReference type="Rhea" id="RHEA:17577"/>
        <dbReference type="ChEBI" id="CHEBI:59967"/>
        <dbReference type="ChEBI" id="CHEBI:61506"/>
        <dbReference type="EC" id="5.1.3.20"/>
    </reaction>
</comment>
<keyword evidence="3 4" id="KW-0119">Carbohydrate metabolism</keyword>
<feature type="binding site" evidence="4">
    <location>
        <begin position="31"/>
        <end position="32"/>
    </location>
    <ligand>
        <name>NADP(+)</name>
        <dbReference type="ChEBI" id="CHEBI:58349"/>
    </ligand>
</feature>
<dbReference type="AlphaFoldDB" id="A0A964E486"/>
<gene>
    <name evidence="6" type="primary">rfaD</name>
    <name evidence="4" type="synonym">hldD</name>
    <name evidence="6" type="ORF">ACELLULO517_10760</name>
</gene>
<comment type="similarity">
    <text evidence="4">Belongs to the NAD(P)-dependent epimerase/dehydratase family. HldD subfamily.</text>
</comment>
<protein>
    <recommendedName>
        <fullName evidence="4">ADP-L-glycero-D-manno-heptose-6-epimerase</fullName>
        <ecNumber evidence="4">5.1.3.20</ecNumber>
    </recommendedName>
    <alternativeName>
        <fullName evidence="4">ADP-L-glycero-beta-D-manno-heptose-6-epimerase</fullName>
        <shortName evidence="4">ADP-glyceromanno-heptose 6-epimerase</shortName>
        <shortName evidence="4">ADP-hep 6-epimerase</shortName>
        <shortName evidence="4">AGME</shortName>
    </alternativeName>
</protein>
<feature type="binding site" evidence="4">
    <location>
        <position position="285"/>
    </location>
    <ligand>
        <name>substrate</name>
    </ligand>
</feature>
<feature type="binding site" evidence="4">
    <location>
        <position position="175"/>
    </location>
    <ligand>
        <name>NADP(+)</name>
        <dbReference type="ChEBI" id="CHEBI:58349"/>
    </ligand>
</feature>
<dbReference type="InterPro" id="IPR036291">
    <property type="entry name" value="NAD(P)-bd_dom_sf"/>
</dbReference>
<proteinExistence type="inferred from homology"/>
<dbReference type="Gene3D" id="3.40.50.720">
    <property type="entry name" value="NAD(P)-binding Rossmann-like Domain"/>
    <property type="match status" value="1"/>
</dbReference>
<feature type="binding site" evidence="4">
    <location>
        <begin position="206"/>
        <end position="209"/>
    </location>
    <ligand>
        <name>substrate</name>
    </ligand>
</feature>
<evidence type="ECO:0000256" key="3">
    <source>
        <dbReference type="ARBA" id="ARBA00023277"/>
    </source>
</evidence>
<dbReference type="NCBIfam" id="TIGR02197">
    <property type="entry name" value="heptose_epim"/>
    <property type="match status" value="1"/>
</dbReference>
<dbReference type="GO" id="GO:0005975">
    <property type="term" value="P:carbohydrate metabolic process"/>
    <property type="evidence" value="ECO:0007669"/>
    <property type="project" value="UniProtKB-UniRule"/>
</dbReference>
<dbReference type="GO" id="GO:0050661">
    <property type="term" value="F:NADP binding"/>
    <property type="evidence" value="ECO:0007669"/>
    <property type="project" value="InterPro"/>
</dbReference>
<dbReference type="SUPFAM" id="SSF51735">
    <property type="entry name" value="NAD(P)-binding Rossmann-fold domains"/>
    <property type="match status" value="1"/>
</dbReference>
<dbReference type="EMBL" id="JAESVA010000003">
    <property type="protein sequence ID" value="MCB8880713.1"/>
    <property type="molecule type" value="Genomic_DNA"/>
</dbReference>
<comment type="caution">
    <text evidence="6">The sequence shown here is derived from an EMBL/GenBank/DDBJ whole genome shotgun (WGS) entry which is preliminary data.</text>
</comment>
<comment type="subunit">
    <text evidence="4">Homopentamer.</text>
</comment>
<dbReference type="PANTHER" id="PTHR43103">
    <property type="entry name" value="NUCLEOSIDE-DIPHOSPHATE-SUGAR EPIMERASE"/>
    <property type="match status" value="1"/>
</dbReference>
<dbReference type="Gene3D" id="3.90.25.10">
    <property type="entry name" value="UDP-galactose 4-epimerase, domain 1"/>
    <property type="match status" value="1"/>
</dbReference>
<keyword evidence="2 4" id="KW-0413">Isomerase</keyword>
<dbReference type="EC" id="5.1.3.20" evidence="4"/>
<evidence type="ECO:0000256" key="1">
    <source>
        <dbReference type="ARBA" id="ARBA00022857"/>
    </source>
</evidence>
<feature type="domain" description="NAD-dependent epimerase/dehydratase" evidence="5">
    <location>
        <begin position="2"/>
        <end position="248"/>
    </location>
</feature>
<comment type="domain">
    <text evidence="4">Contains a large N-terminal NADP-binding domain, and a smaller C-terminal substrate-binding domain.</text>
</comment>
<feature type="binding site" evidence="4">
    <location>
        <position position="146"/>
    </location>
    <ligand>
        <name>NADP(+)</name>
        <dbReference type="ChEBI" id="CHEBI:58349"/>
    </ligand>
</feature>
<comment type="pathway">
    <text evidence="4">Nucleotide-sugar biosynthesis; ADP-L-glycero-beta-D-manno-heptose biosynthesis; ADP-L-glycero-beta-D-manno-heptose from D-glycero-beta-D-manno-heptose 7-phosphate: step 4/4.</text>
</comment>
<feature type="active site" description="Proton acceptor" evidence="4">
    <location>
        <position position="142"/>
    </location>
</feature>
<evidence type="ECO:0000256" key="2">
    <source>
        <dbReference type="ARBA" id="ARBA00023235"/>
    </source>
</evidence>
<feature type="binding site" evidence="4">
    <location>
        <position position="183"/>
    </location>
    <ligand>
        <name>NADP(+)</name>
        <dbReference type="ChEBI" id="CHEBI:58349"/>
    </ligand>
</feature>
<dbReference type="Proteomes" id="UP000721844">
    <property type="component" value="Unassembled WGS sequence"/>
</dbReference>
<reference evidence="6 7" key="1">
    <citation type="journal article" date="2021" name="Microorganisms">
        <title>Acidisoma silvae sp. nov. and Acidisomacellulosilytica sp. nov., Two Acidophilic Bacteria Isolated from Decaying Wood, Hydrolyzing Cellulose and Producing Poly-3-hydroxybutyrate.</title>
        <authorList>
            <person name="Mieszkin S."/>
            <person name="Pouder E."/>
            <person name="Uroz S."/>
            <person name="Simon-Colin C."/>
            <person name="Alain K."/>
        </authorList>
    </citation>
    <scope>NUCLEOTIDE SEQUENCE [LARGE SCALE GENOMIC DNA]</scope>
    <source>
        <strain evidence="6 7">HW T5.17</strain>
    </source>
</reference>